<dbReference type="FunFam" id="1.10.287.130:FF:000011">
    <property type="entry name" value="Sensor histidine kinase DcuS"/>
    <property type="match status" value="1"/>
</dbReference>
<dbReference type="InterPro" id="IPR033463">
    <property type="entry name" value="sCache_3"/>
</dbReference>
<dbReference type="SUPFAM" id="SSF55890">
    <property type="entry name" value="Sporulation response regulatory protein Spo0B"/>
    <property type="match status" value="1"/>
</dbReference>
<dbReference type="GO" id="GO:0005886">
    <property type="term" value="C:plasma membrane"/>
    <property type="evidence" value="ECO:0007669"/>
    <property type="project" value="UniProtKB-SubCell"/>
</dbReference>
<dbReference type="InterPro" id="IPR039506">
    <property type="entry name" value="SPOB_a"/>
</dbReference>
<proteinExistence type="predicted"/>
<gene>
    <name evidence="16" type="ORF">EX87_02105</name>
</gene>
<dbReference type="Pfam" id="PF17203">
    <property type="entry name" value="sCache_3_2"/>
    <property type="match status" value="1"/>
</dbReference>
<evidence type="ECO:0000256" key="10">
    <source>
        <dbReference type="ARBA" id="ARBA00022840"/>
    </source>
</evidence>
<evidence type="ECO:0000256" key="9">
    <source>
        <dbReference type="ARBA" id="ARBA00022777"/>
    </source>
</evidence>
<dbReference type="NCBIfam" id="NF008298">
    <property type="entry name" value="PRK11086.1"/>
    <property type="match status" value="1"/>
</dbReference>
<keyword evidence="11 14" id="KW-1133">Transmembrane helix</keyword>
<feature type="domain" description="Histidine kinase" evidence="15">
    <location>
        <begin position="340"/>
        <end position="532"/>
    </location>
</feature>
<name>A0A0F7EF58_BRELA</name>
<evidence type="ECO:0000256" key="13">
    <source>
        <dbReference type="ARBA" id="ARBA00023136"/>
    </source>
</evidence>
<evidence type="ECO:0000256" key="3">
    <source>
        <dbReference type="ARBA" id="ARBA00012438"/>
    </source>
</evidence>
<dbReference type="PRINTS" id="PR00344">
    <property type="entry name" value="BCTRLSENSOR"/>
</dbReference>
<evidence type="ECO:0000259" key="15">
    <source>
        <dbReference type="PROSITE" id="PS50109"/>
    </source>
</evidence>
<dbReference type="SMART" id="SM00387">
    <property type="entry name" value="HATPase_c"/>
    <property type="match status" value="1"/>
</dbReference>
<keyword evidence="7 14" id="KW-0812">Transmembrane</keyword>
<dbReference type="GO" id="GO:0005524">
    <property type="term" value="F:ATP binding"/>
    <property type="evidence" value="ECO:0007669"/>
    <property type="project" value="UniProtKB-KW"/>
</dbReference>
<dbReference type="Pfam" id="PF14689">
    <property type="entry name" value="SPOB_a"/>
    <property type="match status" value="1"/>
</dbReference>
<evidence type="ECO:0000256" key="7">
    <source>
        <dbReference type="ARBA" id="ARBA00022692"/>
    </source>
</evidence>
<dbReference type="GO" id="GO:0006355">
    <property type="term" value="P:regulation of DNA-templated transcription"/>
    <property type="evidence" value="ECO:0007669"/>
    <property type="project" value="InterPro"/>
</dbReference>
<dbReference type="Pfam" id="PF02518">
    <property type="entry name" value="HATPase_c"/>
    <property type="match status" value="1"/>
</dbReference>
<evidence type="ECO:0000256" key="1">
    <source>
        <dbReference type="ARBA" id="ARBA00000085"/>
    </source>
</evidence>
<evidence type="ECO:0000256" key="5">
    <source>
        <dbReference type="ARBA" id="ARBA00022553"/>
    </source>
</evidence>
<keyword evidence="6 16" id="KW-0808">Transferase</keyword>
<dbReference type="Gene3D" id="3.30.450.20">
    <property type="entry name" value="PAS domain"/>
    <property type="match status" value="2"/>
</dbReference>
<evidence type="ECO:0000256" key="6">
    <source>
        <dbReference type="ARBA" id="ARBA00022679"/>
    </source>
</evidence>
<evidence type="ECO:0000256" key="8">
    <source>
        <dbReference type="ARBA" id="ARBA00022741"/>
    </source>
</evidence>
<keyword evidence="13 14" id="KW-0472">Membrane</keyword>
<dbReference type="InterPro" id="IPR013767">
    <property type="entry name" value="PAS_fold"/>
</dbReference>
<dbReference type="EMBL" id="CP011074">
    <property type="protein sequence ID" value="AKF92605.1"/>
    <property type="molecule type" value="Genomic_DNA"/>
</dbReference>
<dbReference type="InterPro" id="IPR005467">
    <property type="entry name" value="His_kinase_dom"/>
</dbReference>
<sequence>MNKPGKRKLQLSLHTKIILLIGIVVISSLLVTNVLISRDIASQTKHSLSEKVTDIGRIVANSVIVIEGLTGKRDQAEIQTFSNRIKDLTNVSFVVVLDMNLIRKSHPIPSRVGQSFLDREDASASLSGKEYISIAVGVLGEALRVFTPVYDYDGKQIGVVTVGIALDDVGKAVKQSRSVIYLSMILGIVIGIIGALLLARHIKKILFGLEPFAIAKVLEEQNAMLQSVREGVIAVDREGIITLVNSEARRLLQLADSSEEIVGKCASDHMWILEETLRTGKAQLDEHYSINGISLVINCVPVVVDDYVVGVVATFRDKTEIQQLVEQITGIQLYADALRAKSHEFKNKLHVIQGMIHMGYYDQLNEYIKQISIQHQKEIGFIVRRIKSTVFAGFLLGKISDAREDDVELILNEESYLAETEDSELIHSLITIVGNLINNAMEASIQAEVKKVELKIEQTEEQILIELTDSGQGIPPTFRREIFVKGFSTKGENRGLGLYFVTQHVDKWKGEIAIHSVEGKGTSFVIALPYKMKDEYDD</sequence>
<dbReference type="PANTHER" id="PTHR43547:SF10">
    <property type="entry name" value="SENSOR HISTIDINE KINASE DCUS"/>
    <property type="match status" value="1"/>
</dbReference>
<evidence type="ECO:0000256" key="4">
    <source>
        <dbReference type="ARBA" id="ARBA00022475"/>
    </source>
</evidence>
<dbReference type="InterPro" id="IPR004358">
    <property type="entry name" value="Sig_transdc_His_kin-like_C"/>
</dbReference>
<evidence type="ECO:0000256" key="2">
    <source>
        <dbReference type="ARBA" id="ARBA00004651"/>
    </source>
</evidence>
<reference evidence="16" key="1">
    <citation type="submission" date="2015-03" db="EMBL/GenBank/DDBJ databases">
        <title>MIGS Cultured Bacterial/Archaeal sample from Brevibacillus laterosporus.</title>
        <authorList>
            <person name="Zeng D."/>
            <person name="Zhu L."/>
            <person name="Dong G."/>
            <person name="Ye W."/>
            <person name="Ren D."/>
            <person name="Wu L."/>
            <person name="Xu J."/>
            <person name="Li G."/>
            <person name="Guo L."/>
        </authorList>
    </citation>
    <scope>NUCLEOTIDE SEQUENCE</scope>
    <source>
        <strain evidence="16">B9</strain>
    </source>
</reference>
<evidence type="ECO:0000256" key="14">
    <source>
        <dbReference type="SAM" id="Phobius"/>
    </source>
</evidence>
<comment type="subcellular location">
    <subcellularLocation>
        <location evidence="2">Cell membrane</location>
        <topology evidence="2">Multi-pass membrane protein</topology>
    </subcellularLocation>
</comment>
<feature type="transmembrane region" description="Helical" evidence="14">
    <location>
        <begin position="17"/>
        <end position="36"/>
    </location>
</feature>
<comment type="catalytic activity">
    <reaction evidence="1">
        <text>ATP + protein L-histidine = ADP + protein N-phospho-L-histidine.</text>
        <dbReference type="EC" id="2.7.13.3"/>
    </reaction>
</comment>
<dbReference type="Gene3D" id="1.10.287.130">
    <property type="match status" value="1"/>
</dbReference>
<accession>A0A0F7EF58</accession>
<dbReference type="AlphaFoldDB" id="A0A0F7EF58"/>
<dbReference type="SUPFAM" id="SSF55785">
    <property type="entry name" value="PYP-like sensor domain (PAS domain)"/>
    <property type="match status" value="1"/>
</dbReference>
<keyword evidence="5" id="KW-0597">Phosphoprotein</keyword>
<keyword evidence="9 16" id="KW-0418">Kinase</keyword>
<dbReference type="SMART" id="SM00091">
    <property type="entry name" value="PAS"/>
    <property type="match status" value="1"/>
</dbReference>
<dbReference type="PROSITE" id="PS50109">
    <property type="entry name" value="HIS_KIN"/>
    <property type="match status" value="1"/>
</dbReference>
<dbReference type="InterPro" id="IPR029151">
    <property type="entry name" value="Sensor-like_sf"/>
</dbReference>
<evidence type="ECO:0000256" key="11">
    <source>
        <dbReference type="ARBA" id="ARBA00022989"/>
    </source>
</evidence>
<organism evidence="16">
    <name type="scientific">Brevibacillus laterosporus</name>
    <name type="common">Bacillus laterosporus</name>
    <dbReference type="NCBI Taxonomy" id="1465"/>
    <lineage>
        <taxon>Bacteria</taxon>
        <taxon>Bacillati</taxon>
        <taxon>Bacillota</taxon>
        <taxon>Bacilli</taxon>
        <taxon>Bacillales</taxon>
        <taxon>Paenibacillaceae</taxon>
        <taxon>Brevibacillus</taxon>
    </lineage>
</organism>
<dbReference type="InterPro" id="IPR016120">
    <property type="entry name" value="Sig_transdc_His_kin_SpoOB"/>
</dbReference>
<evidence type="ECO:0000313" key="16">
    <source>
        <dbReference type="EMBL" id="AKF92605.1"/>
    </source>
</evidence>
<dbReference type="Gene3D" id="3.30.565.10">
    <property type="entry name" value="Histidine kinase-like ATPase, C-terminal domain"/>
    <property type="match status" value="1"/>
</dbReference>
<feature type="transmembrane region" description="Helical" evidence="14">
    <location>
        <begin position="179"/>
        <end position="199"/>
    </location>
</feature>
<evidence type="ECO:0000256" key="12">
    <source>
        <dbReference type="ARBA" id="ARBA00023012"/>
    </source>
</evidence>
<dbReference type="EC" id="2.7.13.3" evidence="3"/>
<dbReference type="FunFam" id="3.30.450.20:FF:000018">
    <property type="entry name" value="Sensor histidine kinase DcuS"/>
    <property type="match status" value="1"/>
</dbReference>
<keyword evidence="10" id="KW-0067">ATP-binding</keyword>
<dbReference type="RefSeq" id="WP_031411207.1">
    <property type="nucleotide sequence ID" value="NZ_CP011074.1"/>
</dbReference>
<dbReference type="InterPro" id="IPR036890">
    <property type="entry name" value="HATPase_C_sf"/>
</dbReference>
<keyword evidence="8" id="KW-0547">Nucleotide-binding</keyword>
<dbReference type="InterPro" id="IPR000014">
    <property type="entry name" value="PAS"/>
</dbReference>
<dbReference type="GO" id="GO:0000155">
    <property type="term" value="F:phosphorelay sensor kinase activity"/>
    <property type="evidence" value="ECO:0007669"/>
    <property type="project" value="InterPro"/>
</dbReference>
<dbReference type="SUPFAM" id="SSF103190">
    <property type="entry name" value="Sensory domain-like"/>
    <property type="match status" value="1"/>
</dbReference>
<dbReference type="PANTHER" id="PTHR43547">
    <property type="entry name" value="TWO-COMPONENT HISTIDINE KINASE"/>
    <property type="match status" value="1"/>
</dbReference>
<keyword evidence="12" id="KW-0902">Two-component regulatory system</keyword>
<dbReference type="InterPro" id="IPR035965">
    <property type="entry name" value="PAS-like_dom_sf"/>
</dbReference>
<keyword evidence="4" id="KW-1003">Cell membrane</keyword>
<protein>
    <recommendedName>
        <fullName evidence="3">histidine kinase</fullName>
        <ecNumber evidence="3">2.7.13.3</ecNumber>
    </recommendedName>
</protein>
<dbReference type="SUPFAM" id="SSF55874">
    <property type="entry name" value="ATPase domain of HSP90 chaperone/DNA topoisomerase II/histidine kinase"/>
    <property type="match status" value="1"/>
</dbReference>
<dbReference type="InterPro" id="IPR003594">
    <property type="entry name" value="HATPase_dom"/>
</dbReference>
<dbReference type="Pfam" id="PF00989">
    <property type="entry name" value="PAS"/>
    <property type="match status" value="1"/>
</dbReference>